<evidence type="ECO:0000313" key="3">
    <source>
        <dbReference type="EMBL" id="CAE2217502.1"/>
    </source>
</evidence>
<feature type="domain" description="Hemerythrin-like" evidence="2">
    <location>
        <begin position="44"/>
        <end position="169"/>
    </location>
</feature>
<sequence length="294" mass="32782">MLSETKGTASTPVMLGTPESYRVSEQHAPDKESTWGHAAEDDGWYKAHNSIRGEIRSLGRALDVIGITPLQEWQLRSLKAYWTGHARHVYAHQGNEDELFNPYLRTRIAVPDKLEADHVVLVALMERLGALVDSLRAGCSALELRVAWAAYDTAMTAHLSEEEQIGLPLMRAYFTPKEIGVLVEKIMKRADPIELGSFFHHMGGKREILAFMKQEGIPAIAWYLQFKGLRTAYRKAMVSHVESLIAGKPVVSVHRSREAKASSQSDENAATANPTSPPRDRKRVGSLVVLDFKL</sequence>
<feature type="region of interest" description="Disordered" evidence="1">
    <location>
        <begin position="256"/>
        <end position="284"/>
    </location>
</feature>
<dbReference type="EMBL" id="HBKO01017646">
    <property type="protein sequence ID" value="CAE2217502.1"/>
    <property type="molecule type" value="Transcribed_RNA"/>
</dbReference>
<dbReference type="AlphaFoldDB" id="A0A7S4I3K2"/>
<gene>
    <name evidence="3" type="ORF">CPOL0286_LOCUS8062</name>
</gene>
<evidence type="ECO:0000256" key="1">
    <source>
        <dbReference type="SAM" id="MobiDB-lite"/>
    </source>
</evidence>
<feature type="compositionally biased region" description="Polar residues" evidence="1">
    <location>
        <begin position="1"/>
        <end position="11"/>
    </location>
</feature>
<feature type="region of interest" description="Disordered" evidence="1">
    <location>
        <begin position="1"/>
        <end position="36"/>
    </location>
</feature>
<evidence type="ECO:0000259" key="2">
    <source>
        <dbReference type="Pfam" id="PF01814"/>
    </source>
</evidence>
<proteinExistence type="predicted"/>
<organism evidence="3">
    <name type="scientific">Prymnesium polylepis</name>
    <dbReference type="NCBI Taxonomy" id="72548"/>
    <lineage>
        <taxon>Eukaryota</taxon>
        <taxon>Haptista</taxon>
        <taxon>Haptophyta</taxon>
        <taxon>Prymnesiophyceae</taxon>
        <taxon>Prymnesiales</taxon>
        <taxon>Prymnesiaceae</taxon>
        <taxon>Prymnesium</taxon>
    </lineage>
</organism>
<feature type="compositionally biased region" description="Polar residues" evidence="1">
    <location>
        <begin position="261"/>
        <end position="274"/>
    </location>
</feature>
<dbReference type="Gene3D" id="1.20.120.520">
    <property type="entry name" value="nmb1532 protein domain like"/>
    <property type="match status" value="1"/>
</dbReference>
<name>A0A7S4I3K2_9EUKA</name>
<feature type="compositionally biased region" description="Basic and acidic residues" evidence="1">
    <location>
        <begin position="22"/>
        <end position="36"/>
    </location>
</feature>
<dbReference type="Pfam" id="PF01814">
    <property type="entry name" value="Hemerythrin"/>
    <property type="match status" value="1"/>
</dbReference>
<reference evidence="3" key="1">
    <citation type="submission" date="2021-01" db="EMBL/GenBank/DDBJ databases">
        <authorList>
            <person name="Corre E."/>
            <person name="Pelletier E."/>
            <person name="Niang G."/>
            <person name="Scheremetjew M."/>
            <person name="Finn R."/>
            <person name="Kale V."/>
            <person name="Holt S."/>
            <person name="Cochrane G."/>
            <person name="Meng A."/>
            <person name="Brown T."/>
            <person name="Cohen L."/>
        </authorList>
    </citation>
    <scope>NUCLEOTIDE SEQUENCE</scope>
    <source>
        <strain evidence="3">UIO037</strain>
    </source>
</reference>
<accession>A0A7S4I3K2</accession>
<protein>
    <recommendedName>
        <fullName evidence="2">Hemerythrin-like domain-containing protein</fullName>
    </recommendedName>
</protein>
<dbReference type="CDD" id="cd12108">
    <property type="entry name" value="Hr-like"/>
    <property type="match status" value="1"/>
</dbReference>
<dbReference type="InterPro" id="IPR012312">
    <property type="entry name" value="Hemerythrin-like"/>
</dbReference>